<protein>
    <recommendedName>
        <fullName evidence="3">Lipoprotein</fullName>
    </recommendedName>
</protein>
<name>A0A6G8F303_9PROT</name>
<sequence>MRKIVFLMAALFSLAFVSCRQDEPEDPFRPPQIDNNVVSGSSKTLKIEKLYSVVMRRELPYPFSAYVMQLDNGSYYYMLRYRYSQDLKVGDDISFSVFNFCPNEIAKINGCDLGDGSDAEQGDNPEIGDYLVASDPIEATVKDMFAMKIRYSITFYPIDTWFIETEDGNLVFVKKSKLTSGLQIGDRFVYNVYTLFPNEILAIKKL</sequence>
<feature type="chain" id="PRO_5026020602" description="Lipoprotein" evidence="1">
    <location>
        <begin position="21"/>
        <end position="206"/>
    </location>
</feature>
<evidence type="ECO:0000313" key="2">
    <source>
        <dbReference type="EMBL" id="QIM10680.1"/>
    </source>
</evidence>
<evidence type="ECO:0000256" key="1">
    <source>
        <dbReference type="SAM" id="SignalP"/>
    </source>
</evidence>
<accession>A0A6G8F303</accession>
<dbReference type="PROSITE" id="PS51257">
    <property type="entry name" value="PROKAR_LIPOPROTEIN"/>
    <property type="match status" value="1"/>
</dbReference>
<keyword evidence="1" id="KW-0732">Signal</keyword>
<reference evidence="2" key="1">
    <citation type="journal article" date="2020" name="J. ISSAAS">
        <title>Lactobacilli and other gastrointestinal microbiota of Peromyscus leucopus, reservoir host for agents of Lyme disease and other zoonoses in North America.</title>
        <authorList>
            <person name="Milovic A."/>
            <person name="Bassam K."/>
            <person name="Shao H."/>
            <person name="Chatzistamou I."/>
            <person name="Tufts D.M."/>
            <person name="Diuk-Wasser M."/>
            <person name="Barbour A.G."/>
        </authorList>
    </citation>
    <scope>NUCLEOTIDE SEQUENCE</scope>
    <source>
        <strain evidence="2">LL90</strain>
    </source>
</reference>
<proteinExistence type="predicted"/>
<dbReference type="AlphaFoldDB" id="A0A6G8F303"/>
<dbReference type="EMBL" id="MN990732">
    <property type="protein sequence ID" value="QIM10680.1"/>
    <property type="molecule type" value="Genomic_DNA"/>
</dbReference>
<organism evidence="2">
    <name type="scientific">uncultured Alphaproteobacteria bacterium</name>
    <dbReference type="NCBI Taxonomy" id="91750"/>
    <lineage>
        <taxon>Bacteria</taxon>
        <taxon>Pseudomonadati</taxon>
        <taxon>Pseudomonadota</taxon>
        <taxon>Alphaproteobacteria</taxon>
        <taxon>environmental samples</taxon>
    </lineage>
</organism>
<gene>
    <name evidence="2" type="ORF">PlAlph_5720</name>
</gene>
<feature type="signal peptide" evidence="1">
    <location>
        <begin position="1"/>
        <end position="20"/>
    </location>
</feature>
<evidence type="ECO:0008006" key="3">
    <source>
        <dbReference type="Google" id="ProtNLM"/>
    </source>
</evidence>